<feature type="binding site" evidence="3">
    <location>
        <position position="476"/>
    </location>
    <ligand>
        <name>Mg(2+)</name>
        <dbReference type="ChEBI" id="CHEBI:18420"/>
    </ligand>
</feature>
<keyword evidence="3" id="KW-0479">Metal-binding</keyword>
<dbReference type="InterPro" id="IPR001501">
    <property type="entry name" value="Ni-dep_hyd_lsu"/>
</dbReference>
<keyword evidence="3" id="KW-0533">Nickel</keyword>
<dbReference type="GO" id="GO:0051287">
    <property type="term" value="F:NAD binding"/>
    <property type="evidence" value="ECO:0007669"/>
    <property type="project" value="InterPro"/>
</dbReference>
<organism evidence="6">
    <name type="scientific">Ignisphaera aggregans</name>
    <dbReference type="NCBI Taxonomy" id="334771"/>
    <lineage>
        <taxon>Archaea</taxon>
        <taxon>Thermoproteota</taxon>
        <taxon>Thermoprotei</taxon>
        <taxon>Desulfurococcales</taxon>
        <taxon>Desulfurococcaceae</taxon>
        <taxon>Ignisphaera</taxon>
    </lineage>
</organism>
<dbReference type="InterPro" id="IPR001268">
    <property type="entry name" value="NADH_UbQ_OxRdtase_30kDa_su"/>
</dbReference>
<dbReference type="SUPFAM" id="SSF143243">
    <property type="entry name" value="Nqo5-like"/>
    <property type="match status" value="1"/>
</dbReference>
<dbReference type="InterPro" id="IPR029014">
    <property type="entry name" value="NiFe-Hase_large"/>
</dbReference>
<dbReference type="PANTHER" id="PTHR43485">
    <property type="entry name" value="HYDROGENASE-4 COMPONENT G"/>
    <property type="match status" value="1"/>
</dbReference>
<dbReference type="EMBL" id="DTBZ01000042">
    <property type="protein sequence ID" value="HGQ17683.1"/>
    <property type="molecule type" value="Genomic_DNA"/>
</dbReference>
<name>A0A7J3I5M7_9CREN</name>
<dbReference type="InterPro" id="IPR018194">
    <property type="entry name" value="Ni-dep_hyd_lsu_Ni_BS"/>
</dbReference>
<dbReference type="Pfam" id="PF00329">
    <property type="entry name" value="Complex1_30kDa"/>
    <property type="match status" value="1"/>
</dbReference>
<comment type="cofactor">
    <cofactor evidence="3">
        <name>Fe cation</name>
        <dbReference type="ChEBI" id="CHEBI:24875"/>
    </cofactor>
</comment>
<feature type="domain" description="NADH-quinone oxidoreductase subunit D" evidence="5">
    <location>
        <begin position="274"/>
        <end position="443"/>
    </location>
</feature>
<evidence type="ECO:0000313" key="7">
    <source>
        <dbReference type="EMBL" id="HGQ17683.1"/>
    </source>
</evidence>
<dbReference type="Pfam" id="PF00374">
    <property type="entry name" value="NiFeSe_Hases"/>
    <property type="match status" value="1"/>
</dbReference>
<evidence type="ECO:0000259" key="4">
    <source>
        <dbReference type="Pfam" id="PF00329"/>
    </source>
</evidence>
<feature type="domain" description="NADH-quinone oxidoreductase subunit D" evidence="5">
    <location>
        <begin position="451"/>
        <end position="515"/>
    </location>
</feature>
<feature type="domain" description="NADH:ubiquinone oxidoreductase 30kDa subunit" evidence="4">
    <location>
        <begin position="20"/>
        <end position="137"/>
    </location>
</feature>
<dbReference type="GO" id="GO:0008137">
    <property type="term" value="F:NADH dehydrogenase (ubiquinone) activity"/>
    <property type="evidence" value="ECO:0007669"/>
    <property type="project" value="InterPro"/>
</dbReference>
<feature type="binding site" evidence="3">
    <location>
        <position position="223"/>
    </location>
    <ligand>
        <name>Fe cation</name>
        <dbReference type="ChEBI" id="CHEBI:24875"/>
    </ligand>
</feature>
<dbReference type="GO" id="GO:0008901">
    <property type="term" value="F:ferredoxin hydrogenase activity"/>
    <property type="evidence" value="ECO:0007669"/>
    <property type="project" value="InterPro"/>
</dbReference>
<dbReference type="PANTHER" id="PTHR43485:SF1">
    <property type="entry name" value="FORMATE HYDROGENLYASE SUBUNIT 5-RELATED"/>
    <property type="match status" value="1"/>
</dbReference>
<dbReference type="InterPro" id="IPR052197">
    <property type="entry name" value="ComplexI_49kDa-like"/>
</dbReference>
<dbReference type="GO" id="GO:0016651">
    <property type="term" value="F:oxidoreductase activity, acting on NAD(P)H"/>
    <property type="evidence" value="ECO:0007669"/>
    <property type="project" value="InterPro"/>
</dbReference>
<dbReference type="Pfam" id="PF00346">
    <property type="entry name" value="Complex1_49kDa"/>
    <property type="match status" value="2"/>
</dbReference>
<comment type="caution">
    <text evidence="6">The sequence shown here is derived from an EMBL/GenBank/DDBJ whole genome shotgun (WGS) entry which is preliminary data.</text>
</comment>
<feature type="binding site" evidence="3">
    <location>
        <position position="512"/>
    </location>
    <ligand>
        <name>Fe cation</name>
        <dbReference type="ChEBI" id="CHEBI:24875"/>
    </ligand>
</feature>
<dbReference type="InterPro" id="IPR037232">
    <property type="entry name" value="NADH_quin_OxRdtase_su_C/D-like"/>
</dbReference>
<keyword evidence="3" id="KW-0460">Magnesium</keyword>
<dbReference type="GO" id="GO:0048038">
    <property type="term" value="F:quinone binding"/>
    <property type="evidence" value="ECO:0007669"/>
    <property type="project" value="InterPro"/>
</dbReference>
<gene>
    <name evidence="6" type="primary">hycE</name>
    <name evidence="6" type="ORF">ENT87_00245</name>
    <name evidence="7" type="ORF">ENU30_01690</name>
</gene>
<accession>A0A7J3I5M7</accession>
<evidence type="ECO:0000256" key="3">
    <source>
        <dbReference type="PIRSR" id="PIRSR601501-1"/>
    </source>
</evidence>
<dbReference type="EMBL" id="DTAI01000011">
    <property type="protein sequence ID" value="HGN35972.1"/>
    <property type="molecule type" value="Genomic_DNA"/>
</dbReference>
<dbReference type="AlphaFoldDB" id="A0A7J3I5M7"/>
<evidence type="ECO:0000313" key="6">
    <source>
        <dbReference type="EMBL" id="HGN35972.1"/>
    </source>
</evidence>
<feature type="binding site" evidence="3">
    <location>
        <position position="220"/>
    </location>
    <ligand>
        <name>Ni(2+)</name>
        <dbReference type="ChEBI" id="CHEBI:49786"/>
    </ligand>
</feature>
<evidence type="ECO:0000259" key="5">
    <source>
        <dbReference type="Pfam" id="PF00346"/>
    </source>
</evidence>
<evidence type="ECO:0000256" key="2">
    <source>
        <dbReference type="ARBA" id="ARBA00023027"/>
    </source>
</evidence>
<dbReference type="SUPFAM" id="SSF56762">
    <property type="entry name" value="HydB/Nqo4-like"/>
    <property type="match status" value="1"/>
</dbReference>
<protein>
    <submittedName>
        <fullName evidence="6">Hydrogenase large subunit</fullName>
    </submittedName>
</protein>
<dbReference type="InterPro" id="IPR001135">
    <property type="entry name" value="NADH_Q_OxRdtase_suD"/>
</dbReference>
<dbReference type="PROSITE" id="PS00507">
    <property type="entry name" value="NI_HGENASE_L_1"/>
    <property type="match status" value="1"/>
</dbReference>
<keyword evidence="3" id="KW-0408">Iron</keyword>
<dbReference type="Gene3D" id="1.10.645.10">
    <property type="entry name" value="Cytochrome-c3 Hydrogenase, chain B"/>
    <property type="match status" value="1"/>
</dbReference>
<keyword evidence="1" id="KW-0560">Oxidoreductase</keyword>
<keyword evidence="2" id="KW-0520">NAD</keyword>
<sequence length="543" mass="61952">MEFKDKVFSIEQRGGIVRIKIHRDILPHIVQRLAILKGIYLRTMMASDERGLEGVYRLYYVFGVDKEHTNLVFEVALPQEDPKVPTVVDINRASDWYELEAHDMLGVEFLNRKLYRLVLPEDWPEKVHPLKKEYSVSELLKLYRPKAVEYAKEIGAENIVTIPIGPYHPALHEPEFFELYVRGEKVIDARYMGFMVHRGIEKLGENMKYDQVPFLAERICGICGFVHSTSYCQAVENALDIDVPERALFIRSIILEIERIHSHLLWVGVALHLLGYDTGFMHSWRIRERVMILAELLTGSRKTYGINVVGGVRRDIDNDKIRKAIDVLNYVREEFKKLVEISINVPQVTARLRGTGVLPLGEAIALSLVGPTARGSGLDRDVRRDYPYAAYKYVSFRVPTYSEGDNLARTLVRVDETFESIDMLYQLLDKLPSGSIRNESWSVEPYRLGIGSVEAPRGEVIHVLLTGEYSPYRWRVRAPTYQNLPAIPIMLKGIDLADAPLTIASIDPCFSCTDRAIVVDVDRNTVKSIPIEALSLKGTRAIR</sequence>
<feature type="binding site" evidence="3">
    <location>
        <position position="223"/>
    </location>
    <ligand>
        <name>Ni(2+)</name>
        <dbReference type="ChEBI" id="CHEBI:49786"/>
    </ligand>
</feature>
<feature type="binding site" evidence="3">
    <location>
        <position position="509"/>
    </location>
    <ligand>
        <name>Ni(2+)</name>
        <dbReference type="ChEBI" id="CHEBI:49786"/>
    </ligand>
</feature>
<reference evidence="6" key="1">
    <citation type="journal article" date="2020" name="mSystems">
        <title>Genome- and Community-Level Interaction Insights into Carbon Utilization and Element Cycling Functions of Hydrothermarchaeota in Hydrothermal Sediment.</title>
        <authorList>
            <person name="Zhou Z."/>
            <person name="Liu Y."/>
            <person name="Xu W."/>
            <person name="Pan J."/>
            <person name="Luo Z.H."/>
            <person name="Li M."/>
        </authorList>
    </citation>
    <scope>NUCLEOTIDE SEQUENCE [LARGE SCALE GENOMIC DNA]</scope>
    <source>
        <strain evidence="6">SpSt-618</strain>
        <strain evidence="7">SpSt-657</strain>
    </source>
</reference>
<proteinExistence type="predicted"/>
<feature type="binding site" evidence="3">
    <location>
        <position position="201"/>
    </location>
    <ligand>
        <name>Mg(2+)</name>
        <dbReference type="ChEBI" id="CHEBI:18420"/>
    </ligand>
</feature>
<dbReference type="Gene3D" id="3.30.460.80">
    <property type="entry name" value="NADH:ubiquinone oxidoreductase, 30kDa subunit"/>
    <property type="match status" value="1"/>
</dbReference>
<comment type="cofactor">
    <cofactor evidence="3">
        <name>Ni(2+)</name>
        <dbReference type="ChEBI" id="CHEBI:49786"/>
    </cofactor>
</comment>
<dbReference type="GO" id="GO:0016151">
    <property type="term" value="F:nickel cation binding"/>
    <property type="evidence" value="ECO:0007669"/>
    <property type="project" value="InterPro"/>
</dbReference>
<evidence type="ECO:0000256" key="1">
    <source>
        <dbReference type="ARBA" id="ARBA00023002"/>
    </source>
</evidence>